<evidence type="ECO:0000256" key="5">
    <source>
        <dbReference type="ARBA" id="ARBA00022737"/>
    </source>
</evidence>
<gene>
    <name evidence="13 21" type="primary">guaB</name>
    <name evidence="21" type="ORF">ENJ61_04280</name>
</gene>
<feature type="active site" description="Thioimidate intermediate" evidence="13 14">
    <location>
        <position position="309"/>
    </location>
</feature>
<keyword evidence="9 13" id="KW-0560">Oxidoreductase</keyword>
<feature type="binding site" evidence="13">
    <location>
        <position position="307"/>
    </location>
    <ligand>
        <name>IMP</name>
        <dbReference type="ChEBI" id="CHEBI:58053"/>
    </ligand>
</feature>
<evidence type="ECO:0000256" key="12">
    <source>
        <dbReference type="ARBA" id="ARBA00048028"/>
    </source>
</evidence>
<evidence type="ECO:0000256" key="6">
    <source>
        <dbReference type="ARBA" id="ARBA00022749"/>
    </source>
</evidence>
<dbReference type="Proteomes" id="UP000885792">
    <property type="component" value="Unassembled WGS sequence"/>
</dbReference>
<dbReference type="GO" id="GO:0000166">
    <property type="term" value="F:nucleotide binding"/>
    <property type="evidence" value="ECO:0007669"/>
    <property type="project" value="UniProtKB-UniRule"/>
</dbReference>
<comment type="cofactor">
    <cofactor evidence="1 13">
        <name>K(+)</name>
        <dbReference type="ChEBI" id="CHEBI:29103"/>
    </cofactor>
</comment>
<feature type="binding site" evidence="13">
    <location>
        <position position="418"/>
    </location>
    <ligand>
        <name>IMP</name>
        <dbReference type="ChEBI" id="CHEBI:58053"/>
    </ligand>
</feature>
<comment type="pathway">
    <text evidence="13 19">Purine metabolism; XMP biosynthesis via de novo pathway; XMP from IMP: step 1/1.</text>
</comment>
<feature type="binding site" evidence="13 15">
    <location>
        <begin position="302"/>
        <end position="304"/>
    </location>
    <ligand>
        <name>NAD(+)</name>
        <dbReference type="ChEBI" id="CHEBI:57540"/>
    </ligand>
</feature>
<feature type="binding site" evidence="13">
    <location>
        <begin position="365"/>
        <end position="366"/>
    </location>
    <ligand>
        <name>IMP</name>
        <dbReference type="ChEBI" id="CHEBI:58053"/>
    </ligand>
</feature>
<evidence type="ECO:0000256" key="8">
    <source>
        <dbReference type="ARBA" id="ARBA00022958"/>
    </source>
</evidence>
<evidence type="ECO:0000256" key="18">
    <source>
        <dbReference type="RuleBase" id="RU003927"/>
    </source>
</evidence>
<feature type="binding site" evidence="15">
    <location>
        <begin position="252"/>
        <end position="254"/>
    </location>
    <ligand>
        <name>NAD(+)</name>
        <dbReference type="ChEBI" id="CHEBI:57540"/>
    </ligand>
</feature>
<dbReference type="AlphaFoldDB" id="A0A7C5L6Q3"/>
<dbReference type="GO" id="GO:0006183">
    <property type="term" value="P:GTP biosynthetic process"/>
    <property type="evidence" value="ECO:0007669"/>
    <property type="project" value="TreeGrafter"/>
</dbReference>
<dbReference type="InterPro" id="IPR013785">
    <property type="entry name" value="Aldolase_TIM"/>
</dbReference>
<feature type="binding site" evidence="13">
    <location>
        <position position="473"/>
    </location>
    <ligand>
        <name>K(+)</name>
        <dbReference type="ChEBI" id="CHEBI:29103"/>
        <note>ligand shared between two tetrameric partners</note>
    </ligand>
</feature>
<evidence type="ECO:0000259" key="20">
    <source>
        <dbReference type="PROSITE" id="PS51371"/>
    </source>
</evidence>
<dbReference type="HAMAP" id="MF_01964">
    <property type="entry name" value="IMPDH"/>
    <property type="match status" value="1"/>
</dbReference>
<feature type="binding site" evidence="13">
    <location>
        <position position="474"/>
    </location>
    <ligand>
        <name>K(+)</name>
        <dbReference type="ChEBI" id="CHEBI:29103"/>
        <note>ligand shared between two tetrameric partners</note>
    </ligand>
</feature>
<comment type="caution">
    <text evidence="21">The sequence shown here is derived from an EMBL/GenBank/DDBJ whole genome shotgun (WGS) entry which is preliminary data.</text>
</comment>
<dbReference type="SUPFAM" id="SSF51412">
    <property type="entry name" value="Inosine monophosphate dehydrogenase (IMPDH)"/>
    <property type="match status" value="1"/>
</dbReference>
<comment type="activity regulation">
    <text evidence="13">Mycophenolic acid (MPA) is a non-competitive inhibitor that prevents formation of the closed enzyme conformation by binding to the same site as the amobile flap. In contrast, mizoribine monophosphate (MZP) is a competitive inhibitor that induces the closed conformation. MPA is a potent inhibitor of mammalian IMPDHs but a poor inhibitor of the bacterial enzymes. MZP is a more potent inhibitor of bacterial IMPDH.</text>
</comment>
<evidence type="ECO:0000256" key="10">
    <source>
        <dbReference type="ARBA" id="ARBA00023027"/>
    </source>
</evidence>
<evidence type="ECO:0000256" key="4">
    <source>
        <dbReference type="ARBA" id="ARBA00022723"/>
    </source>
</evidence>
<organism evidence="21">
    <name type="scientific">Aquifex aeolicus</name>
    <dbReference type="NCBI Taxonomy" id="63363"/>
    <lineage>
        <taxon>Bacteria</taxon>
        <taxon>Pseudomonadati</taxon>
        <taxon>Aquificota</taxon>
        <taxon>Aquificia</taxon>
        <taxon>Aquificales</taxon>
        <taxon>Aquificaceae</taxon>
        <taxon>Aquifex</taxon>
    </lineage>
</organism>
<dbReference type="Pfam" id="PF00478">
    <property type="entry name" value="IMPDH"/>
    <property type="match status" value="1"/>
</dbReference>
<dbReference type="InterPro" id="IPR015875">
    <property type="entry name" value="IMP_DH/GMP_Rdtase_CS"/>
</dbReference>
<dbReference type="FunFam" id="3.20.20.70:FF:000003">
    <property type="entry name" value="GMP reductase"/>
    <property type="match status" value="1"/>
</dbReference>
<keyword evidence="10 13" id="KW-0520">NAD</keyword>
<feature type="active site" description="Proton acceptor" evidence="13 14">
    <location>
        <position position="406"/>
    </location>
</feature>
<feature type="binding site" evidence="13">
    <location>
        <position position="472"/>
    </location>
    <ligand>
        <name>K(+)</name>
        <dbReference type="ChEBI" id="CHEBI:29103"/>
        <note>ligand shared between two tetrameric partners</note>
    </ligand>
</feature>
<dbReference type="GO" id="GO:0046872">
    <property type="term" value="F:metal ion binding"/>
    <property type="evidence" value="ECO:0007669"/>
    <property type="project" value="UniProtKB-UniRule"/>
</dbReference>
<dbReference type="InterPro" id="IPR046342">
    <property type="entry name" value="CBS_dom_sf"/>
</dbReference>
<feature type="binding site" description="in other chain" evidence="13 16">
    <location>
        <position position="304"/>
    </location>
    <ligand>
        <name>K(+)</name>
        <dbReference type="ChEBI" id="CHEBI:29103"/>
        <note>ligand shared between two tetrameric partners</note>
    </ligand>
</feature>
<dbReference type="EMBL" id="DRNB01000157">
    <property type="protein sequence ID" value="HHJ64107.1"/>
    <property type="molecule type" value="Genomic_DNA"/>
</dbReference>
<comment type="catalytic activity">
    <reaction evidence="12 13 19">
        <text>IMP + NAD(+) + H2O = XMP + NADH + H(+)</text>
        <dbReference type="Rhea" id="RHEA:11708"/>
        <dbReference type="ChEBI" id="CHEBI:15377"/>
        <dbReference type="ChEBI" id="CHEBI:15378"/>
        <dbReference type="ChEBI" id="CHEBI:57464"/>
        <dbReference type="ChEBI" id="CHEBI:57540"/>
        <dbReference type="ChEBI" id="CHEBI:57945"/>
        <dbReference type="ChEBI" id="CHEBI:58053"/>
        <dbReference type="EC" id="1.1.1.205"/>
    </reaction>
</comment>
<comment type="function">
    <text evidence="13">Catalyzes the conversion of inosine 5'-phosphate (IMP) to xanthosine 5'-phosphate (XMP), the first committed and rate-limiting step in the de novo synthesis of guanine nucleotides, and therefore plays an important role in the regulation of cell growth.</text>
</comment>
<evidence type="ECO:0000256" key="17">
    <source>
        <dbReference type="PROSITE-ProRule" id="PRU00703"/>
    </source>
</evidence>
<evidence type="ECO:0000256" key="2">
    <source>
        <dbReference type="ARBA" id="ARBA00005502"/>
    </source>
</evidence>
<evidence type="ECO:0000256" key="14">
    <source>
        <dbReference type="PIRSR" id="PIRSR000130-1"/>
    </source>
</evidence>
<feature type="binding site" evidence="13">
    <location>
        <begin position="389"/>
        <end position="393"/>
    </location>
    <ligand>
        <name>IMP</name>
        <dbReference type="ChEBI" id="CHEBI:58053"/>
    </ligand>
</feature>
<dbReference type="UniPathway" id="UPA00601">
    <property type="reaction ID" value="UER00295"/>
</dbReference>
<keyword evidence="4 13" id="KW-0479">Metal-binding</keyword>
<evidence type="ECO:0000256" key="19">
    <source>
        <dbReference type="RuleBase" id="RU003928"/>
    </source>
</evidence>
<protein>
    <recommendedName>
        <fullName evidence="13 19">Inosine-5'-monophosphate dehydrogenase</fullName>
        <shortName evidence="13">IMP dehydrogenase</shortName>
        <shortName evidence="13">IMPD</shortName>
        <shortName evidence="13">IMPDH</shortName>
        <ecNumber evidence="13 19">1.1.1.205</ecNumber>
    </recommendedName>
</protein>
<dbReference type="SMART" id="SM00116">
    <property type="entry name" value="CBS"/>
    <property type="match status" value="2"/>
</dbReference>
<dbReference type="InterPro" id="IPR000644">
    <property type="entry name" value="CBS_dom"/>
</dbReference>
<dbReference type="CDD" id="cd04601">
    <property type="entry name" value="CBS_pair_IMPDH"/>
    <property type="match status" value="1"/>
</dbReference>
<keyword evidence="5" id="KW-0677">Repeat</keyword>
<keyword evidence="8 13" id="KW-0630">Potassium</keyword>
<dbReference type="Pfam" id="PF00571">
    <property type="entry name" value="CBS"/>
    <property type="match status" value="2"/>
</dbReference>
<comment type="caution">
    <text evidence="13">Lacks conserved residue(s) required for the propagation of feature annotation.</text>
</comment>
<feature type="domain" description="CBS" evidence="20">
    <location>
        <begin position="96"/>
        <end position="154"/>
    </location>
</feature>
<evidence type="ECO:0000256" key="16">
    <source>
        <dbReference type="PIRSR" id="PIRSR000130-4"/>
    </source>
</evidence>
<dbReference type="PANTHER" id="PTHR11911">
    <property type="entry name" value="INOSINE-5-MONOPHOSPHATE DEHYDROGENASE RELATED"/>
    <property type="match status" value="1"/>
</dbReference>
<evidence type="ECO:0000256" key="11">
    <source>
        <dbReference type="ARBA" id="ARBA00023122"/>
    </source>
</evidence>
<feature type="binding site" evidence="13">
    <location>
        <position position="252"/>
    </location>
    <ligand>
        <name>NAD(+)</name>
        <dbReference type="ChEBI" id="CHEBI:57540"/>
    </ligand>
</feature>
<name>A0A7C5L6Q3_AQUAO</name>
<comment type="similarity">
    <text evidence="2 13 18">Belongs to the IMPDH/GMPR family.</text>
</comment>
<feature type="binding site" description="in other chain" evidence="13 16">
    <location>
        <position position="309"/>
    </location>
    <ligand>
        <name>K(+)</name>
        <dbReference type="ChEBI" id="CHEBI:29103"/>
        <note>ligand shared between two tetrameric partners</note>
    </ligand>
</feature>
<feature type="domain" description="CBS" evidence="20">
    <location>
        <begin position="158"/>
        <end position="218"/>
    </location>
</feature>
<keyword evidence="6 13" id="KW-0332">GMP biosynthesis</keyword>
<dbReference type="CDD" id="cd00381">
    <property type="entry name" value="IMPDH"/>
    <property type="match status" value="1"/>
</dbReference>
<sequence>MVETEKFLKEALTFDDVLLVPGYSEVLPHEVDVTTNVTRRIRLNIPIVSAAMDTVTEARLAIALAREGGIGIIHRNMPIEDQAKEVEKVKKSESGMILNPVTVHPDATVKEALEIMERFRISGVPVVDGEGRLVGILTNRDLRFIKPADYSSPVSRFMTREGLVTAREGITLEEATEILQKYKVEKLPIVDEEGRIKGLITIKDIMKRRKYPNACKDSIGRLRVGAAVGTGEDTLDRVSALVEAGADLIVVDTAHGHSKRVIETIENIKAAYPELQLVAGNVATAEGARALIEAGADAVKVGVGPGSICTTRVVAGVGVPQITAISEAYSVAREHGIPVIADGGIRYSGDIVKALAAGASVVMLGNLLAGTEESPGETIYYQGRAYKVYRGMGSLGAMMSRMSSDRYGQEGAEKFVPEGIEGRVPYKGKLSDVIYQLVGGLRSGMGYTGCRTLEELREKARFVRITWAGYRESHVHDVQITKEAPNYWVE</sequence>
<dbReference type="GO" id="GO:0006177">
    <property type="term" value="P:GMP biosynthetic process"/>
    <property type="evidence" value="ECO:0007669"/>
    <property type="project" value="UniProtKB-UniRule"/>
</dbReference>
<evidence type="ECO:0000256" key="15">
    <source>
        <dbReference type="PIRSR" id="PIRSR000130-3"/>
    </source>
</evidence>
<accession>A0A7C5L6Q3</accession>
<dbReference type="PANTHER" id="PTHR11911:SF111">
    <property type="entry name" value="INOSINE-5'-MONOPHOSPHATE DEHYDROGENASE"/>
    <property type="match status" value="1"/>
</dbReference>
<feature type="binding site" description="in other chain" evidence="13 16">
    <location>
        <position position="306"/>
    </location>
    <ligand>
        <name>K(+)</name>
        <dbReference type="ChEBI" id="CHEBI:29103"/>
        <note>ligand shared between two tetrameric partners</note>
    </ligand>
</feature>
<keyword evidence="7 13" id="KW-0658">Purine biosynthesis</keyword>
<reference evidence="21" key="1">
    <citation type="journal article" date="2020" name="mSystems">
        <title>Genome- and Community-Level Interaction Insights into Carbon Utilization and Element Cycling Functions of Hydrothermarchaeota in Hydrothermal Sediment.</title>
        <authorList>
            <person name="Zhou Z."/>
            <person name="Liu Y."/>
            <person name="Xu W."/>
            <person name="Pan J."/>
            <person name="Luo Z.H."/>
            <person name="Li M."/>
        </authorList>
    </citation>
    <scope>NUCLEOTIDE SEQUENCE [LARGE SCALE GENOMIC DNA]</scope>
    <source>
        <strain evidence="21">HyVt-501</strain>
    </source>
</reference>
<evidence type="ECO:0000256" key="7">
    <source>
        <dbReference type="ARBA" id="ARBA00022755"/>
    </source>
</evidence>
<evidence type="ECO:0000256" key="13">
    <source>
        <dbReference type="HAMAP-Rule" id="MF_01964"/>
    </source>
</evidence>
<dbReference type="Gene3D" id="3.20.20.70">
    <property type="entry name" value="Aldolase class I"/>
    <property type="match status" value="1"/>
</dbReference>
<evidence type="ECO:0000256" key="9">
    <source>
        <dbReference type="ARBA" id="ARBA00023002"/>
    </source>
</evidence>
<evidence type="ECO:0000313" key="21">
    <source>
        <dbReference type="EMBL" id="HHJ64107.1"/>
    </source>
</evidence>
<feature type="binding site" evidence="13">
    <location>
        <begin position="342"/>
        <end position="344"/>
    </location>
    <ligand>
        <name>IMP</name>
        <dbReference type="ChEBI" id="CHEBI:58053"/>
    </ligand>
</feature>
<evidence type="ECO:0000256" key="1">
    <source>
        <dbReference type="ARBA" id="ARBA00001958"/>
    </source>
</evidence>
<comment type="subunit">
    <text evidence="3 13">Homotetramer.</text>
</comment>
<keyword evidence="11 17" id="KW-0129">CBS domain</keyword>
<evidence type="ECO:0000256" key="3">
    <source>
        <dbReference type="ARBA" id="ARBA00011881"/>
    </source>
</evidence>
<dbReference type="SMART" id="SM01240">
    <property type="entry name" value="IMPDH"/>
    <property type="match status" value="1"/>
</dbReference>
<dbReference type="EC" id="1.1.1.205" evidence="13 19"/>
<proteinExistence type="inferred from homology"/>
<dbReference type="SUPFAM" id="SSF54631">
    <property type="entry name" value="CBS-domain pair"/>
    <property type="match status" value="1"/>
</dbReference>
<dbReference type="PIRSF" id="PIRSF000130">
    <property type="entry name" value="IMPDH"/>
    <property type="match status" value="1"/>
</dbReference>
<dbReference type="InterPro" id="IPR005990">
    <property type="entry name" value="IMP_DH"/>
</dbReference>
<dbReference type="NCBIfam" id="TIGR01302">
    <property type="entry name" value="IMP_dehydrog"/>
    <property type="match status" value="1"/>
</dbReference>
<dbReference type="PROSITE" id="PS00487">
    <property type="entry name" value="IMP_DH_GMP_RED"/>
    <property type="match status" value="1"/>
</dbReference>
<dbReference type="InterPro" id="IPR001093">
    <property type="entry name" value="IMP_DH_GMPRt"/>
</dbReference>
<dbReference type="PROSITE" id="PS51371">
    <property type="entry name" value="CBS"/>
    <property type="match status" value="2"/>
</dbReference>
<dbReference type="GO" id="GO:0003938">
    <property type="term" value="F:IMP dehydrogenase activity"/>
    <property type="evidence" value="ECO:0007669"/>
    <property type="project" value="UniProtKB-UniRule"/>
</dbReference>